<evidence type="ECO:0000259" key="5">
    <source>
        <dbReference type="Pfam" id="PF13229"/>
    </source>
</evidence>
<dbReference type="STRING" id="910347.SAMN05421773_110251"/>
<keyword evidence="3" id="KW-1133">Transmembrane helix</keyword>
<organism evidence="6 7">
    <name type="scientific">Streptomyces aidingensis</name>
    <dbReference type="NCBI Taxonomy" id="910347"/>
    <lineage>
        <taxon>Bacteria</taxon>
        <taxon>Bacillati</taxon>
        <taxon>Actinomycetota</taxon>
        <taxon>Actinomycetes</taxon>
        <taxon>Kitasatosporales</taxon>
        <taxon>Streptomycetaceae</taxon>
        <taxon>Streptomyces</taxon>
    </lineage>
</organism>
<feature type="compositionally biased region" description="Acidic residues" evidence="2">
    <location>
        <begin position="249"/>
        <end position="266"/>
    </location>
</feature>
<dbReference type="InterPro" id="IPR006626">
    <property type="entry name" value="PbH1"/>
</dbReference>
<evidence type="ECO:0000256" key="4">
    <source>
        <dbReference type="SAM" id="SignalP"/>
    </source>
</evidence>
<dbReference type="SMART" id="SM00710">
    <property type="entry name" value="PbH1"/>
    <property type="match status" value="10"/>
</dbReference>
<name>A0A1I1Q3R0_9ACTN</name>
<proteinExistence type="predicted"/>
<feature type="compositionally biased region" description="Basic residues" evidence="2">
    <location>
        <begin position="630"/>
        <end position="640"/>
    </location>
</feature>
<sequence>MRPTRTTRQTGRLALVAACAVLAALGGPAAGAHADTGGDGDQAMPFTPEEAEVQAALVAAEDDRLNQVRAITAIAPLQGGTAWKQPYRLDTGSGYTLVLTERSNAYTVSDLLELAPQTFVRQSDGSYLLTENIYLNPGAKLKLSTPGGLTLRMASSAAGFVSIVSFGGELTLQGTPQAPLEITSWDPDKDTADTDVRDGRAYIRAIGGQFRMDHTHISTLGFWSGRTGGLSLTGTDRPNTGAIDGPDALPEESETGGEPGEGAEEAEPPRNGDVTALPTGPLETPDTRFTVPDLSYVSVAIADSEIDGNAFGLFISSAAGVDISDTVVRDSLQDGVLLHRFVRSAVVERTVSENNGGDGFILSRATQQVQVTGCTARDNAGNGYTVSGRPLASGPSASGQPVDSYGSNSVSSSVAEGNGRYGIEVLGGFDVGVQNNRVEGGDMGIVARQDADTVSITGNRVTGQERQGISVRDGVLAATVTGNIVDGAATGIYIRDSEAEVRGNTIQDATSHGVSLVGDVPGSVVTFNVIAGVGPSALDTTRSDGGITVKENQTFAWYDTSSFWTKVKHYASPMTLLWVSILLLILFMAMMGVKHHGVRRGQPPRVRHPYDDKRPLPTPPPTEVPTGAQRGRHRVPVMAE</sequence>
<dbReference type="AlphaFoldDB" id="A0A1I1Q3R0"/>
<keyword evidence="1" id="KW-0677">Repeat</keyword>
<evidence type="ECO:0000256" key="3">
    <source>
        <dbReference type="SAM" id="Phobius"/>
    </source>
</evidence>
<keyword evidence="3" id="KW-0472">Membrane</keyword>
<dbReference type="Proteomes" id="UP000199207">
    <property type="component" value="Unassembled WGS sequence"/>
</dbReference>
<dbReference type="InterPro" id="IPR012334">
    <property type="entry name" value="Pectin_lyas_fold"/>
</dbReference>
<evidence type="ECO:0000313" key="6">
    <source>
        <dbReference type="EMBL" id="SFD16689.1"/>
    </source>
</evidence>
<dbReference type="Pfam" id="PF13229">
    <property type="entry name" value="Beta_helix"/>
    <property type="match status" value="2"/>
</dbReference>
<dbReference type="PANTHER" id="PTHR22990">
    <property type="entry name" value="F-BOX ONLY PROTEIN"/>
    <property type="match status" value="1"/>
</dbReference>
<feature type="compositionally biased region" description="Low complexity" evidence="2">
    <location>
        <begin position="402"/>
        <end position="413"/>
    </location>
</feature>
<dbReference type="Gene3D" id="2.160.20.10">
    <property type="entry name" value="Single-stranded right-handed beta-helix, Pectin lyase-like"/>
    <property type="match status" value="1"/>
</dbReference>
<dbReference type="InterPro" id="IPR011050">
    <property type="entry name" value="Pectin_lyase_fold/virulence"/>
</dbReference>
<keyword evidence="4" id="KW-0732">Signal</keyword>
<dbReference type="PANTHER" id="PTHR22990:SF15">
    <property type="entry name" value="F-BOX ONLY PROTEIN 10"/>
    <property type="match status" value="1"/>
</dbReference>
<evidence type="ECO:0000256" key="1">
    <source>
        <dbReference type="ARBA" id="ARBA00022737"/>
    </source>
</evidence>
<dbReference type="EMBL" id="FOLM01000010">
    <property type="protein sequence ID" value="SFD16689.1"/>
    <property type="molecule type" value="Genomic_DNA"/>
</dbReference>
<reference evidence="6 7" key="1">
    <citation type="submission" date="2016-10" db="EMBL/GenBank/DDBJ databases">
        <authorList>
            <person name="de Groot N.N."/>
        </authorList>
    </citation>
    <scope>NUCLEOTIDE SEQUENCE [LARGE SCALE GENOMIC DNA]</scope>
    <source>
        <strain evidence="6 7">CGMCC 4.5739</strain>
    </source>
</reference>
<evidence type="ECO:0000313" key="7">
    <source>
        <dbReference type="Proteomes" id="UP000199207"/>
    </source>
</evidence>
<gene>
    <name evidence="6" type="ORF">SAMN05421773_110251</name>
</gene>
<feature type="domain" description="Right handed beta helix" evidence="5">
    <location>
        <begin position="404"/>
        <end position="529"/>
    </location>
</feature>
<feature type="transmembrane region" description="Helical" evidence="3">
    <location>
        <begin position="575"/>
        <end position="593"/>
    </location>
</feature>
<keyword evidence="3" id="KW-0812">Transmembrane</keyword>
<feature type="region of interest" description="Disordered" evidence="2">
    <location>
        <begin position="598"/>
        <end position="640"/>
    </location>
</feature>
<accession>A0A1I1Q3R0</accession>
<keyword evidence="7" id="KW-1185">Reference proteome</keyword>
<dbReference type="RefSeq" id="WP_245834275.1">
    <property type="nucleotide sequence ID" value="NZ_FOLM01000010.1"/>
</dbReference>
<evidence type="ECO:0000256" key="2">
    <source>
        <dbReference type="SAM" id="MobiDB-lite"/>
    </source>
</evidence>
<feature type="region of interest" description="Disordered" evidence="2">
    <location>
        <begin position="378"/>
        <end position="413"/>
    </location>
</feature>
<dbReference type="InterPro" id="IPR051550">
    <property type="entry name" value="SCF-Subunits/Alg-Epimerases"/>
</dbReference>
<dbReference type="InterPro" id="IPR039448">
    <property type="entry name" value="Beta_helix"/>
</dbReference>
<dbReference type="SUPFAM" id="SSF51126">
    <property type="entry name" value="Pectin lyase-like"/>
    <property type="match status" value="1"/>
</dbReference>
<feature type="signal peptide" evidence="4">
    <location>
        <begin position="1"/>
        <end position="34"/>
    </location>
</feature>
<feature type="domain" description="Right handed beta helix" evidence="5">
    <location>
        <begin position="299"/>
        <end position="387"/>
    </location>
</feature>
<feature type="chain" id="PRO_5011681150" evidence="4">
    <location>
        <begin position="35"/>
        <end position="640"/>
    </location>
</feature>
<feature type="region of interest" description="Disordered" evidence="2">
    <location>
        <begin position="231"/>
        <end position="287"/>
    </location>
</feature>
<protein>
    <submittedName>
        <fullName evidence="6">Right handed beta helix region</fullName>
    </submittedName>
</protein>